<dbReference type="PROSITE" id="PS50102">
    <property type="entry name" value="RRM"/>
    <property type="match status" value="1"/>
</dbReference>
<dbReference type="AlphaFoldDB" id="A0AAD5UP26"/>
<dbReference type="InterPro" id="IPR050502">
    <property type="entry name" value="Euk_RNA-bind_prot"/>
</dbReference>
<protein>
    <recommendedName>
        <fullName evidence="4">RRM domain-containing protein</fullName>
    </recommendedName>
</protein>
<feature type="region of interest" description="Disordered" evidence="3">
    <location>
        <begin position="400"/>
        <end position="472"/>
    </location>
</feature>
<reference evidence="5" key="1">
    <citation type="submission" date="2022-07" db="EMBL/GenBank/DDBJ databases">
        <title>Genome Sequence of Physisporinus lineatus.</title>
        <authorList>
            <person name="Buettner E."/>
        </authorList>
    </citation>
    <scope>NUCLEOTIDE SEQUENCE</scope>
    <source>
        <strain evidence="5">VT162</strain>
    </source>
</reference>
<keyword evidence="1 2" id="KW-0694">RNA-binding</keyword>
<sequence length="561" mass="60496">MASDYSLPPEQPGPQPHPYLHEPLLYISALPHFVKDEDLAIAFQQCAPFRPKIDRDAADTYRALSGTIEFKYLQKAEKALATLQSRPIPNVNPPVALVLSPYPSTTPPTPLPPPQASPRLVKHLPPGYTDSQLYDLFRPYGALASVRTQTSFGTDTGVVEFWREEDAREAEEALHCLEVQGSNIAVQIYQPRRASNISEFSPTAPTFVPSGAVFSTPGSPSPYMGGSPIVGGGGAMLPSLGGYSPAHSPPRGNPFVSVGRPPVFVHGPGQQVQLAPLSGPGSGSHSGLIDPCNLFIKNLDTSIDSNGLFTHFRNFGQIVRYVSQLLTPPVTVQFLTYATIHYPTPSKIQRNAPYTLTMDMPEIAAAALHAMNGTLLGSKQLVVRLHEPKQLRQEKLAQRFAGHNGHPRSSSGATSPTASEAGESYVGWPSPRSRNSALGSPLMGSVAGVHGGRDHHQHGGGHGERHDRARRSSGSYYHAALQGTLNLPMRYDDLSALSPVVRKEVLSGELSRRIKSMESAPITTEDLESIVESIVSLSLSEVVQGIQDSSKLKEQHKHDGS</sequence>
<dbReference type="PANTHER" id="PTHR48025:SF1">
    <property type="entry name" value="RRM DOMAIN-CONTAINING PROTEIN"/>
    <property type="match status" value="1"/>
</dbReference>
<dbReference type="Pfam" id="PF00076">
    <property type="entry name" value="RRM_1"/>
    <property type="match status" value="1"/>
</dbReference>
<name>A0AAD5UP26_9APHY</name>
<feature type="compositionally biased region" description="Polar residues" evidence="3">
    <location>
        <begin position="407"/>
        <end position="418"/>
    </location>
</feature>
<dbReference type="SUPFAM" id="SSF54928">
    <property type="entry name" value="RNA-binding domain, RBD"/>
    <property type="match status" value="2"/>
</dbReference>
<evidence type="ECO:0000256" key="1">
    <source>
        <dbReference type="ARBA" id="ARBA00022884"/>
    </source>
</evidence>
<feature type="domain" description="RRM" evidence="4">
    <location>
        <begin position="117"/>
        <end position="191"/>
    </location>
</feature>
<dbReference type="InterPro" id="IPR035979">
    <property type="entry name" value="RBD_domain_sf"/>
</dbReference>
<gene>
    <name evidence="5" type="ORF">NLI96_g12897</name>
</gene>
<organism evidence="5 6">
    <name type="scientific">Meripilus lineatus</name>
    <dbReference type="NCBI Taxonomy" id="2056292"/>
    <lineage>
        <taxon>Eukaryota</taxon>
        <taxon>Fungi</taxon>
        <taxon>Dikarya</taxon>
        <taxon>Basidiomycota</taxon>
        <taxon>Agaricomycotina</taxon>
        <taxon>Agaricomycetes</taxon>
        <taxon>Polyporales</taxon>
        <taxon>Meripilaceae</taxon>
        <taxon>Meripilus</taxon>
    </lineage>
</organism>
<dbReference type="Gene3D" id="3.30.70.330">
    <property type="match status" value="2"/>
</dbReference>
<evidence type="ECO:0000256" key="3">
    <source>
        <dbReference type="SAM" id="MobiDB-lite"/>
    </source>
</evidence>
<proteinExistence type="predicted"/>
<dbReference type="InterPro" id="IPR000504">
    <property type="entry name" value="RRM_dom"/>
</dbReference>
<keyword evidence="6" id="KW-1185">Reference proteome</keyword>
<evidence type="ECO:0000313" key="6">
    <source>
        <dbReference type="Proteomes" id="UP001212997"/>
    </source>
</evidence>
<dbReference type="EMBL" id="JANAWD010001312">
    <property type="protein sequence ID" value="KAJ3473644.1"/>
    <property type="molecule type" value="Genomic_DNA"/>
</dbReference>
<evidence type="ECO:0000256" key="2">
    <source>
        <dbReference type="PROSITE-ProRule" id="PRU00176"/>
    </source>
</evidence>
<dbReference type="CDD" id="cd00590">
    <property type="entry name" value="RRM_SF"/>
    <property type="match status" value="1"/>
</dbReference>
<dbReference type="InterPro" id="IPR012677">
    <property type="entry name" value="Nucleotide-bd_a/b_plait_sf"/>
</dbReference>
<accession>A0AAD5UP26</accession>
<dbReference type="SMART" id="SM00360">
    <property type="entry name" value="RRM"/>
    <property type="match status" value="3"/>
</dbReference>
<dbReference type="GO" id="GO:0003729">
    <property type="term" value="F:mRNA binding"/>
    <property type="evidence" value="ECO:0007669"/>
    <property type="project" value="TreeGrafter"/>
</dbReference>
<evidence type="ECO:0000313" key="5">
    <source>
        <dbReference type="EMBL" id="KAJ3473644.1"/>
    </source>
</evidence>
<dbReference type="GO" id="GO:0005634">
    <property type="term" value="C:nucleus"/>
    <property type="evidence" value="ECO:0007669"/>
    <property type="project" value="TreeGrafter"/>
</dbReference>
<comment type="caution">
    <text evidence="5">The sequence shown here is derived from an EMBL/GenBank/DDBJ whole genome shotgun (WGS) entry which is preliminary data.</text>
</comment>
<evidence type="ECO:0000259" key="4">
    <source>
        <dbReference type="PROSITE" id="PS50102"/>
    </source>
</evidence>
<dbReference type="Proteomes" id="UP001212997">
    <property type="component" value="Unassembled WGS sequence"/>
</dbReference>
<dbReference type="PANTHER" id="PTHR48025">
    <property type="entry name" value="OS02G0815200 PROTEIN"/>
    <property type="match status" value="1"/>
</dbReference>